<protein>
    <recommendedName>
        <fullName evidence="15">Protein kinase domain-containing protein</fullName>
    </recommendedName>
</protein>
<evidence type="ECO:0000256" key="4">
    <source>
        <dbReference type="ARBA" id="ARBA00022692"/>
    </source>
</evidence>
<dbReference type="CDD" id="cd14066">
    <property type="entry name" value="STKc_IRAK"/>
    <property type="match status" value="1"/>
</dbReference>
<dbReference type="Gene3D" id="1.10.510.10">
    <property type="entry name" value="Transferase(Phosphotransferase) domain 1"/>
    <property type="match status" value="1"/>
</dbReference>
<dbReference type="PANTHER" id="PTHR46008:SF2">
    <property type="entry name" value="LEAF RUST 10 DISEASE-RESISTANCE LOCUS RECEPTOR-LIKE PROTEIN KINASE-LIKE 1.4"/>
    <property type="match status" value="1"/>
</dbReference>
<dbReference type="EMBL" id="JBJKBG010000007">
    <property type="protein sequence ID" value="KAL3731428.1"/>
    <property type="molecule type" value="Genomic_DNA"/>
</dbReference>
<keyword evidence="6 12" id="KW-0547">Nucleotide-binding</keyword>
<evidence type="ECO:0000313" key="17">
    <source>
        <dbReference type="Proteomes" id="UP001634007"/>
    </source>
</evidence>
<dbReference type="PROSITE" id="PS00107">
    <property type="entry name" value="PROTEIN_KINASE_ATP"/>
    <property type="match status" value="1"/>
</dbReference>
<evidence type="ECO:0000256" key="2">
    <source>
        <dbReference type="ARBA" id="ARBA00022527"/>
    </source>
</evidence>
<dbReference type="Gene3D" id="3.30.200.20">
    <property type="entry name" value="Phosphorylase Kinase, domain 1"/>
    <property type="match status" value="1"/>
</dbReference>
<keyword evidence="4" id="KW-0812">Transmembrane</keyword>
<keyword evidence="5 14" id="KW-0732">Signal</keyword>
<evidence type="ECO:0000256" key="1">
    <source>
        <dbReference type="ARBA" id="ARBA00004167"/>
    </source>
</evidence>
<dbReference type="Pfam" id="PF07714">
    <property type="entry name" value="PK_Tyr_Ser-Thr"/>
    <property type="match status" value="1"/>
</dbReference>
<dbReference type="PROSITE" id="PS00108">
    <property type="entry name" value="PROTEIN_KINASE_ST"/>
    <property type="match status" value="1"/>
</dbReference>
<evidence type="ECO:0000256" key="9">
    <source>
        <dbReference type="ARBA" id="ARBA00022989"/>
    </source>
</evidence>
<gene>
    <name evidence="16" type="ORF">ACJRO7_028325</name>
</gene>
<keyword evidence="7" id="KW-0418">Kinase</keyword>
<evidence type="ECO:0000256" key="6">
    <source>
        <dbReference type="ARBA" id="ARBA00022741"/>
    </source>
</evidence>
<dbReference type="GO" id="GO:0005886">
    <property type="term" value="C:plasma membrane"/>
    <property type="evidence" value="ECO:0007669"/>
    <property type="project" value="UniProtKB-ARBA"/>
</dbReference>
<comment type="caution">
    <text evidence="16">The sequence shown here is derived from an EMBL/GenBank/DDBJ whole genome shotgun (WGS) entry which is preliminary data.</text>
</comment>
<evidence type="ECO:0000256" key="13">
    <source>
        <dbReference type="SAM" id="MobiDB-lite"/>
    </source>
</evidence>
<dbReference type="InterPro" id="IPR011009">
    <property type="entry name" value="Kinase-like_dom_sf"/>
</dbReference>
<dbReference type="InterPro" id="IPR008271">
    <property type="entry name" value="Ser/Thr_kinase_AS"/>
</dbReference>
<sequence>MGVESSLSSQVLLRLVIGILTILSSEDWVASASLKCGNCKPGKCSDIMIGSLFGNDSEPCFFHETPLKLEPVWGDSVDYHNQSFGLISEFGRTGNACFAPPEESPRPPSAAPDTDVPGIVLLSFLKSNQGPLYLAFLRNCRSFPISDFPNPQSTCPSVGANHSFVALISGKEDHLNQSACDSPVIIVPVKLAIEHSDPKKIEELAREDSEKIENNDSDEKGEHGIRLKWDLTSWEHCVKCQKSGRKCGGHHGRFRCRKGNDAPLKIGLGCGFGALASIFLCSCIYMIRHKQQHCFLIFRSRHASSDSSLKADLEVGNVYFGVPIFTNAELEEATNHFDSARELGDGGFGIVYYGKLRDGREVAVKRLFEHNYRRVKQFMTEVEILTRLHHKNLVSLYGCTSRHSRELLLVYEYIPNGTVADHLHGERAKQDPLQWRTRISIAIETATALAYLHACDIIHRDVKTNNILLEDNFCVKVADFGLSRLFPNNVSHVSTAPQGTPGYVDPEYHQCYQLTEKSDVYSFGVVLVELISSMPAVDISRDRHEINLANLATSKIRNHEFRKLIDPNLGFESDPEINRMIMAVAELAFRCLQQDKDMRPSMETVLEELKAISSGTHEPNKSKDVSYDNSAGRSKNPPPSPECDNVGLLKNMKSPTSPVSVIQKWGSSSSSSAHSG</sequence>
<dbReference type="InterPro" id="IPR000719">
    <property type="entry name" value="Prot_kinase_dom"/>
</dbReference>
<name>A0ABD3JVD2_EUCGL</name>
<evidence type="ECO:0000256" key="3">
    <source>
        <dbReference type="ARBA" id="ARBA00022679"/>
    </source>
</evidence>
<comment type="subcellular location">
    <subcellularLocation>
        <location evidence="1">Membrane</location>
        <topology evidence="1">Single-pass membrane protein</topology>
    </subcellularLocation>
</comment>
<evidence type="ECO:0000256" key="7">
    <source>
        <dbReference type="ARBA" id="ARBA00022777"/>
    </source>
</evidence>
<keyword evidence="9" id="KW-1133">Transmembrane helix</keyword>
<dbReference type="AlphaFoldDB" id="A0ABD3JVD2"/>
<feature type="chain" id="PRO_5044741648" description="Protein kinase domain-containing protein" evidence="14">
    <location>
        <begin position="32"/>
        <end position="676"/>
    </location>
</feature>
<feature type="signal peptide" evidence="14">
    <location>
        <begin position="1"/>
        <end position="31"/>
    </location>
</feature>
<dbReference type="PANTHER" id="PTHR46008">
    <property type="entry name" value="LEAF RUST 10 DISEASE-RESISTANCE LOCUS RECEPTOR-LIKE PROTEIN KINASE-LIKE 1.4"/>
    <property type="match status" value="1"/>
</dbReference>
<proteinExistence type="predicted"/>
<evidence type="ECO:0000259" key="15">
    <source>
        <dbReference type="PROSITE" id="PS50011"/>
    </source>
</evidence>
<organism evidence="16 17">
    <name type="scientific">Eucalyptus globulus</name>
    <name type="common">Tasmanian blue gum</name>
    <dbReference type="NCBI Taxonomy" id="34317"/>
    <lineage>
        <taxon>Eukaryota</taxon>
        <taxon>Viridiplantae</taxon>
        <taxon>Streptophyta</taxon>
        <taxon>Embryophyta</taxon>
        <taxon>Tracheophyta</taxon>
        <taxon>Spermatophyta</taxon>
        <taxon>Magnoliopsida</taxon>
        <taxon>eudicotyledons</taxon>
        <taxon>Gunneridae</taxon>
        <taxon>Pentapetalae</taxon>
        <taxon>rosids</taxon>
        <taxon>malvids</taxon>
        <taxon>Myrtales</taxon>
        <taxon>Myrtaceae</taxon>
        <taxon>Myrtoideae</taxon>
        <taxon>Eucalypteae</taxon>
        <taxon>Eucalyptus</taxon>
    </lineage>
</organism>
<evidence type="ECO:0000256" key="8">
    <source>
        <dbReference type="ARBA" id="ARBA00022840"/>
    </source>
</evidence>
<dbReference type="SUPFAM" id="SSF56112">
    <property type="entry name" value="Protein kinase-like (PK-like)"/>
    <property type="match status" value="1"/>
</dbReference>
<dbReference type="SMART" id="SM00220">
    <property type="entry name" value="S_TKc"/>
    <property type="match status" value="1"/>
</dbReference>
<keyword evidence="10" id="KW-0472">Membrane</keyword>
<keyword evidence="2" id="KW-0723">Serine/threonine-protein kinase</keyword>
<evidence type="ECO:0000256" key="12">
    <source>
        <dbReference type="PROSITE-ProRule" id="PRU10141"/>
    </source>
</evidence>
<accession>A0ABD3JVD2</accession>
<reference evidence="16 17" key="1">
    <citation type="submission" date="2024-11" db="EMBL/GenBank/DDBJ databases">
        <title>Chromosome-level genome assembly of Eucalyptus globulus Labill. provides insights into its genome evolution.</title>
        <authorList>
            <person name="Li X."/>
        </authorList>
    </citation>
    <scope>NUCLEOTIDE SEQUENCE [LARGE SCALE GENOMIC DNA]</scope>
    <source>
        <strain evidence="16">CL2024</strain>
        <tissue evidence="16">Fresh tender leaves</tissue>
    </source>
</reference>
<dbReference type="GO" id="GO:0005524">
    <property type="term" value="F:ATP binding"/>
    <property type="evidence" value="ECO:0007669"/>
    <property type="project" value="UniProtKB-UniRule"/>
</dbReference>
<keyword evidence="8 12" id="KW-0067">ATP-binding</keyword>
<evidence type="ECO:0000313" key="16">
    <source>
        <dbReference type="EMBL" id="KAL3731428.1"/>
    </source>
</evidence>
<feature type="compositionally biased region" description="Low complexity" evidence="13">
    <location>
        <begin position="667"/>
        <end position="676"/>
    </location>
</feature>
<evidence type="ECO:0000256" key="14">
    <source>
        <dbReference type="SAM" id="SignalP"/>
    </source>
</evidence>
<dbReference type="FunFam" id="1.10.510.10:FF:000161">
    <property type="entry name" value="Wall-associated receptor kinase-like 20"/>
    <property type="match status" value="1"/>
</dbReference>
<dbReference type="InterPro" id="IPR001245">
    <property type="entry name" value="Ser-Thr/Tyr_kinase_cat_dom"/>
</dbReference>
<evidence type="ECO:0000256" key="10">
    <source>
        <dbReference type="ARBA" id="ARBA00023136"/>
    </source>
</evidence>
<evidence type="ECO:0000256" key="5">
    <source>
        <dbReference type="ARBA" id="ARBA00022729"/>
    </source>
</evidence>
<keyword evidence="11" id="KW-0325">Glycoprotein</keyword>
<feature type="region of interest" description="Disordered" evidence="13">
    <location>
        <begin position="611"/>
        <end position="676"/>
    </location>
</feature>
<feature type="binding site" evidence="12">
    <location>
        <position position="365"/>
    </location>
    <ligand>
        <name>ATP</name>
        <dbReference type="ChEBI" id="CHEBI:30616"/>
    </ligand>
</feature>
<keyword evidence="17" id="KW-1185">Reference proteome</keyword>
<dbReference type="InterPro" id="IPR017441">
    <property type="entry name" value="Protein_kinase_ATP_BS"/>
</dbReference>
<evidence type="ECO:0000256" key="11">
    <source>
        <dbReference type="ARBA" id="ARBA00023180"/>
    </source>
</evidence>
<dbReference type="GO" id="GO:0004674">
    <property type="term" value="F:protein serine/threonine kinase activity"/>
    <property type="evidence" value="ECO:0007669"/>
    <property type="project" value="UniProtKB-KW"/>
</dbReference>
<keyword evidence="3" id="KW-0808">Transferase</keyword>
<feature type="domain" description="Protein kinase" evidence="15">
    <location>
        <begin position="337"/>
        <end position="612"/>
    </location>
</feature>
<dbReference type="Proteomes" id="UP001634007">
    <property type="component" value="Unassembled WGS sequence"/>
</dbReference>
<dbReference type="PROSITE" id="PS50011">
    <property type="entry name" value="PROTEIN_KINASE_DOM"/>
    <property type="match status" value="1"/>
</dbReference>